<dbReference type="CDD" id="cd07990">
    <property type="entry name" value="LPLAT_LCLAT1-like"/>
    <property type="match status" value="1"/>
</dbReference>
<organism evidence="6 7">
    <name type="scientific">Rotaria sordida</name>
    <dbReference type="NCBI Taxonomy" id="392033"/>
    <lineage>
        <taxon>Eukaryota</taxon>
        <taxon>Metazoa</taxon>
        <taxon>Spiralia</taxon>
        <taxon>Gnathifera</taxon>
        <taxon>Rotifera</taxon>
        <taxon>Eurotatoria</taxon>
        <taxon>Bdelloidea</taxon>
        <taxon>Philodinida</taxon>
        <taxon>Philodinidae</taxon>
        <taxon>Rotaria</taxon>
    </lineage>
</organism>
<feature type="transmembrane region" description="Helical" evidence="4">
    <location>
        <begin position="156"/>
        <end position="176"/>
    </location>
</feature>
<dbReference type="GO" id="GO:0016746">
    <property type="term" value="F:acyltransferase activity"/>
    <property type="evidence" value="ECO:0007669"/>
    <property type="project" value="UniProtKB-KW"/>
</dbReference>
<evidence type="ECO:0000256" key="1">
    <source>
        <dbReference type="ARBA" id="ARBA00008655"/>
    </source>
</evidence>
<dbReference type="AlphaFoldDB" id="A0A813RUG6"/>
<comment type="caution">
    <text evidence="6">The sequence shown here is derived from an EMBL/GenBank/DDBJ whole genome shotgun (WGS) entry which is preliminary data.</text>
</comment>
<dbReference type="InterPro" id="IPR032098">
    <property type="entry name" value="Acyltransf_C"/>
</dbReference>
<keyword evidence="4" id="KW-0472">Membrane</keyword>
<dbReference type="EMBL" id="CAJNOT010000034">
    <property type="protein sequence ID" value="CAF0790157.1"/>
    <property type="molecule type" value="Genomic_DNA"/>
</dbReference>
<accession>A0A813RUG6</accession>
<evidence type="ECO:0000256" key="3">
    <source>
        <dbReference type="ARBA" id="ARBA00023315"/>
    </source>
</evidence>
<keyword evidence="4" id="KW-0812">Transmembrane</keyword>
<evidence type="ECO:0000313" key="7">
    <source>
        <dbReference type="Proteomes" id="UP000663864"/>
    </source>
</evidence>
<feature type="transmembrane region" description="Helical" evidence="4">
    <location>
        <begin position="182"/>
        <end position="204"/>
    </location>
</feature>
<keyword evidence="3" id="KW-0012">Acyltransferase</keyword>
<dbReference type="PANTHER" id="PTHR10983:SF16">
    <property type="entry name" value="LYSOCARDIOLIPIN ACYLTRANSFERASE 1"/>
    <property type="match status" value="1"/>
</dbReference>
<comment type="similarity">
    <text evidence="1">Belongs to the 1-acyl-sn-glycerol-3-phosphate acyltransferase family.</text>
</comment>
<keyword evidence="2" id="KW-0808">Transferase</keyword>
<evidence type="ECO:0000256" key="2">
    <source>
        <dbReference type="ARBA" id="ARBA00022679"/>
    </source>
</evidence>
<evidence type="ECO:0000259" key="5">
    <source>
        <dbReference type="Pfam" id="PF16076"/>
    </source>
</evidence>
<protein>
    <recommendedName>
        <fullName evidence="5">Acyltransferase C-terminal domain-containing protein</fullName>
    </recommendedName>
</protein>
<dbReference type="GO" id="GO:0036149">
    <property type="term" value="P:phosphatidylinositol acyl-chain remodeling"/>
    <property type="evidence" value="ECO:0007669"/>
    <property type="project" value="TreeGrafter"/>
</dbReference>
<proteinExistence type="inferred from homology"/>
<keyword evidence="4" id="KW-1133">Transmembrane helix</keyword>
<dbReference type="GO" id="GO:0005783">
    <property type="term" value="C:endoplasmic reticulum"/>
    <property type="evidence" value="ECO:0007669"/>
    <property type="project" value="TreeGrafter"/>
</dbReference>
<evidence type="ECO:0000256" key="4">
    <source>
        <dbReference type="SAM" id="Phobius"/>
    </source>
</evidence>
<evidence type="ECO:0000313" key="6">
    <source>
        <dbReference type="EMBL" id="CAF0790157.1"/>
    </source>
</evidence>
<sequence>MFVSALLIFPEGTNLDDNTKRKSNDYASKQTTYNRPYDYCLHPRTTGFAYLLNTMRADNMIDNVDDVTIAYEGNFPVTELDLLKGVVPKVVHFHVKRYPINDLPQEDEKIGQWLQDCWNEKENRLKEFYTKNQFDSSSKRFNNQEIESYVRFQRRLALILWILFILFWSYCLIAYIKIKLYVLIVCLFHWVIEAFANGIIDFVCQLDENYRQTQRTIKQN</sequence>
<dbReference type="Pfam" id="PF16076">
    <property type="entry name" value="Acyltransf_C"/>
    <property type="match status" value="1"/>
</dbReference>
<dbReference type="Proteomes" id="UP000663864">
    <property type="component" value="Unassembled WGS sequence"/>
</dbReference>
<name>A0A813RUG6_9BILA</name>
<dbReference type="PANTHER" id="PTHR10983">
    <property type="entry name" value="1-ACYLGLYCEROL-3-PHOSPHATE ACYLTRANSFERASE-RELATED"/>
    <property type="match status" value="1"/>
</dbReference>
<feature type="domain" description="Acyltransferase C-terminal" evidence="5">
    <location>
        <begin position="82"/>
        <end position="147"/>
    </location>
</feature>
<reference evidence="6" key="1">
    <citation type="submission" date="2021-02" db="EMBL/GenBank/DDBJ databases">
        <authorList>
            <person name="Nowell W R."/>
        </authorList>
    </citation>
    <scope>NUCLEOTIDE SEQUENCE</scope>
</reference>
<gene>
    <name evidence="6" type="ORF">ZHD862_LOCUS1862</name>
</gene>